<keyword evidence="11" id="KW-1185">Reference proteome</keyword>
<dbReference type="Proteomes" id="UP001058974">
    <property type="component" value="Chromosome 7"/>
</dbReference>
<dbReference type="Pfam" id="PF01073">
    <property type="entry name" value="3Beta_HSD"/>
    <property type="match status" value="1"/>
</dbReference>
<evidence type="ECO:0000256" key="4">
    <source>
        <dbReference type="ARBA" id="ARBA00022857"/>
    </source>
</evidence>
<sequence length="568" mass="63686">MDDRFTDLNPKTKTCVVLGGRGFIGKSLVLRLLKLGNWIVRVADSTHSLQLHSSESLLAEALSSSRASYFHLDVTDKHRVAKVLEGSSVVFYMDVDGISYDNDFYNCYKLIVQGAKNVITACRDCKVKRLIYNSSADVVFDDLHKGVKSSAYQWKVDNILIDLKAHAEALILDANDIDGVLTCSLRPSNVFGPGDTEIVPYFLKLARYGFTKFIIGTGDNRSDFTFYENVAHAHICAEEALNFQTVSVAGKAFFITNLEPMKFWEFLSLLLEGLGYQRPFIKLPANLVQYILSVLMWLHEKLGPRCFSYPLLVRFLQLASHTQTFNCSPAQKDIGYSPIVSLEEGVTLTIESFAHLAKDSSFSRCSGCVDRSKADKLLGCGKVADILLWRDEKASFTYFLGLFFLFYWFFLSGSSLISSGARLLLLATLLLCGHGFLPSKLHVLPVSNFKISDTVVKDSVAITVHLWNKGFQNIKGLAQGDDWSKFFKVAVLIYLLKLILSKFLTTLIGTGLALAFMVFFVYEQYESEIDGLAGILTTSLKEFTIYLMRNSPLFVSRLLHYGDNFQRS</sequence>
<dbReference type="OrthoDB" id="10058185at2759"/>
<evidence type="ECO:0000313" key="11">
    <source>
        <dbReference type="Proteomes" id="UP001058974"/>
    </source>
</evidence>
<keyword evidence="7 8" id="KW-0472">Membrane</keyword>
<keyword evidence="6" id="KW-0560">Oxidoreductase</keyword>
<evidence type="ECO:0000259" key="9">
    <source>
        <dbReference type="PROSITE" id="PS50845"/>
    </source>
</evidence>
<keyword evidence="4" id="KW-0521">NADP</keyword>
<accession>A0A9D4VVV3</accession>
<dbReference type="InterPro" id="IPR036291">
    <property type="entry name" value="NAD(P)-bd_dom_sf"/>
</dbReference>
<dbReference type="PANTHER" id="PTHR10366:SF639">
    <property type="entry name" value="3BETA-HYDROXYSTEROID-DEHYDROGENASE_DECARBOXYLASE ISOFORM 3"/>
    <property type="match status" value="1"/>
</dbReference>
<dbReference type="InterPro" id="IPR002225">
    <property type="entry name" value="3Beta_OHSteriod_DH/Estase"/>
</dbReference>
<dbReference type="InterPro" id="IPR003388">
    <property type="entry name" value="Reticulon"/>
</dbReference>
<protein>
    <recommendedName>
        <fullName evidence="8">Reticulon-like protein</fullName>
    </recommendedName>
</protein>
<keyword evidence="5 8" id="KW-1133">Transmembrane helix</keyword>
<evidence type="ECO:0000256" key="2">
    <source>
        <dbReference type="ARBA" id="ARBA00022692"/>
    </source>
</evidence>
<feature type="domain" description="Reticulon" evidence="9">
    <location>
        <begin position="383"/>
        <end position="568"/>
    </location>
</feature>
<evidence type="ECO:0000256" key="6">
    <source>
        <dbReference type="ARBA" id="ARBA00023002"/>
    </source>
</evidence>
<keyword evidence="2 8" id="KW-0812">Transmembrane</keyword>
<name>A0A9D4VVV3_PEA</name>
<reference evidence="10 11" key="1">
    <citation type="journal article" date="2022" name="Nat. Genet.">
        <title>Improved pea reference genome and pan-genome highlight genomic features and evolutionary characteristics.</title>
        <authorList>
            <person name="Yang T."/>
            <person name="Liu R."/>
            <person name="Luo Y."/>
            <person name="Hu S."/>
            <person name="Wang D."/>
            <person name="Wang C."/>
            <person name="Pandey M.K."/>
            <person name="Ge S."/>
            <person name="Xu Q."/>
            <person name="Li N."/>
            <person name="Li G."/>
            <person name="Huang Y."/>
            <person name="Saxena R.K."/>
            <person name="Ji Y."/>
            <person name="Li M."/>
            <person name="Yan X."/>
            <person name="He Y."/>
            <person name="Liu Y."/>
            <person name="Wang X."/>
            <person name="Xiang C."/>
            <person name="Varshney R.K."/>
            <person name="Ding H."/>
            <person name="Gao S."/>
            <person name="Zong X."/>
        </authorList>
    </citation>
    <scope>NUCLEOTIDE SEQUENCE [LARGE SCALE GENOMIC DNA]</scope>
    <source>
        <strain evidence="10 11">cv. Zhongwan 6</strain>
    </source>
</reference>
<dbReference type="Pfam" id="PF02453">
    <property type="entry name" value="Reticulon"/>
    <property type="match status" value="1"/>
</dbReference>
<comment type="subcellular location">
    <subcellularLocation>
        <location evidence="1 8">Endoplasmic reticulum membrane</location>
        <topology evidence="1 8">Multi-pass membrane protein</topology>
    </subcellularLocation>
</comment>
<keyword evidence="3 8" id="KW-0256">Endoplasmic reticulum</keyword>
<evidence type="ECO:0000256" key="5">
    <source>
        <dbReference type="ARBA" id="ARBA00022989"/>
    </source>
</evidence>
<gene>
    <name evidence="10" type="ORF">KIW84_075635</name>
</gene>
<dbReference type="GO" id="GO:0006694">
    <property type="term" value="P:steroid biosynthetic process"/>
    <property type="evidence" value="ECO:0007669"/>
    <property type="project" value="InterPro"/>
</dbReference>
<evidence type="ECO:0000256" key="3">
    <source>
        <dbReference type="ARBA" id="ARBA00022824"/>
    </source>
</evidence>
<evidence type="ECO:0000256" key="8">
    <source>
        <dbReference type="RuleBase" id="RU363132"/>
    </source>
</evidence>
<organism evidence="10 11">
    <name type="scientific">Pisum sativum</name>
    <name type="common">Garden pea</name>
    <name type="synonym">Lathyrus oleraceus</name>
    <dbReference type="NCBI Taxonomy" id="3888"/>
    <lineage>
        <taxon>Eukaryota</taxon>
        <taxon>Viridiplantae</taxon>
        <taxon>Streptophyta</taxon>
        <taxon>Embryophyta</taxon>
        <taxon>Tracheophyta</taxon>
        <taxon>Spermatophyta</taxon>
        <taxon>Magnoliopsida</taxon>
        <taxon>eudicotyledons</taxon>
        <taxon>Gunneridae</taxon>
        <taxon>Pentapetalae</taxon>
        <taxon>rosids</taxon>
        <taxon>fabids</taxon>
        <taxon>Fabales</taxon>
        <taxon>Fabaceae</taxon>
        <taxon>Papilionoideae</taxon>
        <taxon>50 kb inversion clade</taxon>
        <taxon>NPAAA clade</taxon>
        <taxon>Hologalegina</taxon>
        <taxon>IRL clade</taxon>
        <taxon>Fabeae</taxon>
        <taxon>Lathyrus</taxon>
    </lineage>
</organism>
<dbReference type="PROSITE" id="PS50845">
    <property type="entry name" value="RETICULON"/>
    <property type="match status" value="1"/>
</dbReference>
<dbReference type="GO" id="GO:0005789">
    <property type="term" value="C:endoplasmic reticulum membrane"/>
    <property type="evidence" value="ECO:0007669"/>
    <property type="project" value="UniProtKB-SubCell"/>
</dbReference>
<dbReference type="SUPFAM" id="SSF51735">
    <property type="entry name" value="NAD(P)-binding Rossmann-fold domains"/>
    <property type="match status" value="1"/>
</dbReference>
<dbReference type="PANTHER" id="PTHR10366">
    <property type="entry name" value="NAD DEPENDENT EPIMERASE/DEHYDRATASE"/>
    <property type="match status" value="1"/>
</dbReference>
<evidence type="ECO:0000256" key="7">
    <source>
        <dbReference type="ARBA" id="ARBA00023136"/>
    </source>
</evidence>
<dbReference type="EMBL" id="JAMSHJ010000007">
    <property type="protein sequence ID" value="KAI5390392.1"/>
    <property type="molecule type" value="Genomic_DNA"/>
</dbReference>
<feature type="transmembrane region" description="Helical" evidence="8">
    <location>
        <begin position="423"/>
        <end position="441"/>
    </location>
</feature>
<dbReference type="Gramene" id="Psat07G0563500-T1">
    <property type="protein sequence ID" value="KAI5390392.1"/>
    <property type="gene ID" value="KIW84_075635"/>
</dbReference>
<dbReference type="GO" id="GO:0016616">
    <property type="term" value="F:oxidoreductase activity, acting on the CH-OH group of donors, NAD or NADP as acceptor"/>
    <property type="evidence" value="ECO:0007669"/>
    <property type="project" value="InterPro"/>
</dbReference>
<evidence type="ECO:0000256" key="1">
    <source>
        <dbReference type="ARBA" id="ARBA00004477"/>
    </source>
</evidence>
<dbReference type="InterPro" id="IPR050425">
    <property type="entry name" value="NAD(P)_dehydrat-like"/>
</dbReference>
<comment type="caution">
    <text evidence="10">The sequence shown here is derived from an EMBL/GenBank/DDBJ whole genome shotgun (WGS) entry which is preliminary data.</text>
</comment>
<dbReference type="Gramene" id="PSAT_LOCUS30006_t1">
    <property type="protein sequence ID" value="CAL5211593.1"/>
    <property type="gene ID" value="PSAT_LOCUS30006"/>
</dbReference>
<dbReference type="AlphaFoldDB" id="A0A9D4VVV3"/>
<feature type="transmembrane region" description="Helical" evidence="8">
    <location>
        <begin position="491"/>
        <end position="522"/>
    </location>
</feature>
<proteinExistence type="predicted"/>
<evidence type="ECO:0000313" key="10">
    <source>
        <dbReference type="EMBL" id="KAI5390392.1"/>
    </source>
</evidence>
<dbReference type="Gene3D" id="3.40.50.720">
    <property type="entry name" value="NAD(P)-binding Rossmann-like Domain"/>
    <property type="match status" value="1"/>
</dbReference>
<feature type="transmembrane region" description="Helical" evidence="8">
    <location>
        <begin position="395"/>
        <end position="411"/>
    </location>
</feature>